<keyword evidence="9 18" id="KW-0336">GPI-anchor</keyword>
<dbReference type="SUPFAM" id="SSF56672">
    <property type="entry name" value="DNA/RNA polymerases"/>
    <property type="match status" value="1"/>
</dbReference>
<dbReference type="GO" id="GO:0009986">
    <property type="term" value="C:cell surface"/>
    <property type="evidence" value="ECO:0007669"/>
    <property type="project" value="TreeGrafter"/>
</dbReference>
<evidence type="ECO:0000256" key="16">
    <source>
        <dbReference type="ARBA" id="ARBA00023288"/>
    </source>
</evidence>
<dbReference type="InterPro" id="IPR001863">
    <property type="entry name" value="Glypican"/>
</dbReference>
<keyword evidence="10 20" id="KW-0732">Signal</keyword>
<protein>
    <recommendedName>
        <fullName evidence="6">Glypican-1</fullName>
        <ecNumber evidence="5">3.1.26.4</ecNumber>
    </recommendedName>
</protein>
<comment type="similarity">
    <text evidence="4">Belongs to the beta type-B retroviral polymerase family. HERV class-II K(HML-2) pol subfamily.</text>
</comment>
<evidence type="ECO:0000313" key="22">
    <source>
        <dbReference type="EMBL" id="KAK3513650.1"/>
    </source>
</evidence>
<comment type="function">
    <text evidence="18">Cell surface proteoglycan.</text>
</comment>
<feature type="domain" description="Reverse transcriptase" evidence="21">
    <location>
        <begin position="235"/>
        <end position="471"/>
    </location>
</feature>
<evidence type="ECO:0000256" key="1">
    <source>
        <dbReference type="ARBA" id="ARBA00004239"/>
    </source>
</evidence>
<dbReference type="GO" id="GO:0004523">
    <property type="term" value="F:RNA-DNA hybrid ribonuclease activity"/>
    <property type="evidence" value="ECO:0007669"/>
    <property type="project" value="UniProtKB-EC"/>
</dbReference>
<dbReference type="PANTHER" id="PTHR10822">
    <property type="entry name" value="GLYPICAN"/>
    <property type="match status" value="1"/>
</dbReference>
<dbReference type="GO" id="GO:0040037">
    <property type="term" value="P:negative regulation of fibroblast growth factor receptor signaling pathway"/>
    <property type="evidence" value="ECO:0007669"/>
    <property type="project" value="TreeGrafter"/>
</dbReference>
<keyword evidence="11 18" id="KW-0654">Proteoglycan</keyword>
<dbReference type="EC" id="3.1.26.4" evidence="5"/>
<dbReference type="AlphaFoldDB" id="A0AAE0Q5B5"/>
<keyword evidence="12 18" id="KW-0472">Membrane</keyword>
<evidence type="ECO:0000256" key="6">
    <source>
        <dbReference type="ARBA" id="ARBA00014714"/>
    </source>
</evidence>
<evidence type="ECO:0000256" key="18">
    <source>
        <dbReference type="RuleBase" id="RU003519"/>
    </source>
</evidence>
<evidence type="ECO:0000256" key="12">
    <source>
        <dbReference type="ARBA" id="ARBA00023136"/>
    </source>
</evidence>
<comment type="subcellular location">
    <subcellularLocation>
        <location evidence="2 18">Cell membrane</location>
        <topology evidence="2 18">Lipid-anchor</topology>
        <topology evidence="2 18">GPI-anchor</topology>
    </subcellularLocation>
    <subcellularLocation>
        <location evidence="1">Secreted</location>
        <location evidence="1">Extracellular space</location>
    </subcellularLocation>
</comment>
<dbReference type="Gene3D" id="3.30.70.270">
    <property type="match status" value="1"/>
</dbReference>
<feature type="chain" id="PRO_5042157937" description="Glypican-1" evidence="20">
    <location>
        <begin position="19"/>
        <end position="789"/>
    </location>
</feature>
<dbReference type="Proteomes" id="UP001274896">
    <property type="component" value="Unassembled WGS sequence"/>
</dbReference>
<dbReference type="InterPro" id="IPR000477">
    <property type="entry name" value="RT_dom"/>
</dbReference>
<proteinExistence type="inferred from homology"/>
<dbReference type="InterPro" id="IPR043128">
    <property type="entry name" value="Rev_trsase/Diguanyl_cyclase"/>
</dbReference>
<keyword evidence="8" id="KW-0964">Secreted</keyword>
<accession>A0AAE0Q5B5</accession>
<evidence type="ECO:0000256" key="14">
    <source>
        <dbReference type="ARBA" id="ARBA00023180"/>
    </source>
</evidence>
<keyword evidence="15 18" id="KW-0357">Heparan sulfate</keyword>
<evidence type="ECO:0000256" key="4">
    <source>
        <dbReference type="ARBA" id="ARBA00010879"/>
    </source>
</evidence>
<evidence type="ECO:0000256" key="8">
    <source>
        <dbReference type="ARBA" id="ARBA00022525"/>
    </source>
</evidence>
<gene>
    <name evidence="22" type="ORF">QTP70_028815</name>
</gene>
<organism evidence="22 23">
    <name type="scientific">Hemibagrus guttatus</name>
    <dbReference type="NCBI Taxonomy" id="175788"/>
    <lineage>
        <taxon>Eukaryota</taxon>
        <taxon>Metazoa</taxon>
        <taxon>Chordata</taxon>
        <taxon>Craniata</taxon>
        <taxon>Vertebrata</taxon>
        <taxon>Euteleostomi</taxon>
        <taxon>Actinopterygii</taxon>
        <taxon>Neopterygii</taxon>
        <taxon>Teleostei</taxon>
        <taxon>Ostariophysi</taxon>
        <taxon>Siluriformes</taxon>
        <taxon>Bagridae</taxon>
        <taxon>Hemibagrus</taxon>
    </lineage>
</organism>
<dbReference type="PROSITE" id="PS50878">
    <property type="entry name" value="RT_POL"/>
    <property type="match status" value="1"/>
</dbReference>
<keyword evidence="13" id="KW-1015">Disulfide bond</keyword>
<keyword evidence="14" id="KW-0325">Glycoprotein</keyword>
<comment type="similarity">
    <text evidence="3 17">Belongs to the glypican family.</text>
</comment>
<dbReference type="GO" id="GO:0005886">
    <property type="term" value="C:plasma membrane"/>
    <property type="evidence" value="ECO:0007669"/>
    <property type="project" value="UniProtKB-SubCell"/>
</dbReference>
<dbReference type="Pfam" id="PF00078">
    <property type="entry name" value="RVT_1"/>
    <property type="match status" value="1"/>
</dbReference>
<dbReference type="PANTHER" id="PTHR10822:SF8">
    <property type="entry name" value="GLYPICAN-1"/>
    <property type="match status" value="1"/>
</dbReference>
<keyword evidence="23" id="KW-1185">Reference proteome</keyword>
<evidence type="ECO:0000256" key="11">
    <source>
        <dbReference type="ARBA" id="ARBA00022974"/>
    </source>
</evidence>
<evidence type="ECO:0000313" key="23">
    <source>
        <dbReference type="Proteomes" id="UP001274896"/>
    </source>
</evidence>
<keyword evidence="7" id="KW-1003">Cell membrane</keyword>
<evidence type="ECO:0000256" key="15">
    <source>
        <dbReference type="ARBA" id="ARBA00023207"/>
    </source>
</evidence>
<evidence type="ECO:0000256" key="3">
    <source>
        <dbReference type="ARBA" id="ARBA00010260"/>
    </source>
</evidence>
<dbReference type="Pfam" id="PF01153">
    <property type="entry name" value="Glypican"/>
    <property type="match status" value="3"/>
</dbReference>
<dbReference type="GO" id="GO:0016477">
    <property type="term" value="P:cell migration"/>
    <property type="evidence" value="ECO:0007669"/>
    <property type="project" value="TreeGrafter"/>
</dbReference>
<feature type="signal peptide" evidence="20">
    <location>
        <begin position="1"/>
        <end position="18"/>
    </location>
</feature>
<dbReference type="GO" id="GO:0005576">
    <property type="term" value="C:extracellular region"/>
    <property type="evidence" value="ECO:0007669"/>
    <property type="project" value="UniProtKB-SubCell"/>
</dbReference>
<evidence type="ECO:0000256" key="5">
    <source>
        <dbReference type="ARBA" id="ARBA00012180"/>
    </source>
</evidence>
<dbReference type="EMBL" id="JAUCMX010000022">
    <property type="protein sequence ID" value="KAK3513650.1"/>
    <property type="molecule type" value="Genomic_DNA"/>
</dbReference>
<dbReference type="GO" id="GO:0045202">
    <property type="term" value="C:synapse"/>
    <property type="evidence" value="ECO:0007669"/>
    <property type="project" value="TreeGrafter"/>
</dbReference>
<evidence type="ECO:0000256" key="13">
    <source>
        <dbReference type="ARBA" id="ARBA00023157"/>
    </source>
</evidence>
<evidence type="ECO:0000256" key="20">
    <source>
        <dbReference type="SAM" id="SignalP"/>
    </source>
</evidence>
<evidence type="ECO:0000256" key="9">
    <source>
        <dbReference type="ARBA" id="ARBA00022622"/>
    </source>
</evidence>
<name>A0AAE0Q5B5_9TELE</name>
<evidence type="ECO:0000256" key="7">
    <source>
        <dbReference type="ARBA" id="ARBA00022475"/>
    </source>
</evidence>
<sequence length="789" mass="89371">MDVRLALVLCVLAGAVSAESATAKSRSCAAFRQFYTLKGFSMIGVPQAQISGEHLRVCPQGYTCCTNQIEEHLSNLSRKEFEDQVKDSGQALQVTLSSQYKSFDAMFGLFGQTDRQPERQKVLLKAAISVVEYVSSTVQWKLGSAHRVDHDISSLEQRGLRVLLKGSTMAGYFQDLLNDSETSLHKSLQSTFGLLFSQNAQVFQDLYSDLRRYYHGYKMNLEEALNDFWARLLEKLVRGMNGRYSMSEDYLECVAKQAETLHPFGETVREFKLKVTRTFVAARSFVQGLFIAGDVVRKVSQLMTLLGGLLDLEKAYDRVPREELWYGMRKSGVAEKYVRVVQDMYERSRTVVRCAVGQTEEFKVEVGLHQGSALSPFLFAIVMDQLSEEVRQESPWTMMFADDIVICSESREQLEENLERWRFALERRGMKVSRSKTEYMCVNEREGSGTVRLQGEEVKKVQEFKYLGSTVQSNGECGKEAPLSQECVRALMKQTYCPHCREMVWAKPCAPYCRNVMKGCLANQADLDTEWKNLADAMLMVADRLSRPYNVDAAILSLPKRIADAIIYMQDNLNTFNNKVFQACGTPPENPNPEEPKKRGETFAGDVSRTSATSAEKLLSDISRKIRNMMQYWIQLPTKLCVDREAKGSDENKCWNGMAVDRYLPDVMGDGLANQINNPEVEIDITKPDMTIRQQIMQLKIMTSRMKNAINGNDVDFQDASDDISGSGSGMCNDDQCFHNQQIMVRSTRRPRIYPNTSGDKKQVKGDGRRILPCSAVYLLSLATVLLRR</sequence>
<evidence type="ECO:0000256" key="10">
    <source>
        <dbReference type="ARBA" id="ARBA00022729"/>
    </source>
</evidence>
<keyword evidence="16 18" id="KW-0449">Lipoprotein</keyword>
<dbReference type="InterPro" id="IPR043502">
    <property type="entry name" value="DNA/RNA_pol_sf"/>
</dbReference>
<evidence type="ECO:0000256" key="2">
    <source>
        <dbReference type="ARBA" id="ARBA00004609"/>
    </source>
</evidence>
<comment type="caution">
    <text evidence="22">The sequence shown here is derived from an EMBL/GenBank/DDBJ whole genome shotgun (WGS) entry which is preliminary data.</text>
</comment>
<reference evidence="22" key="1">
    <citation type="submission" date="2023-06" db="EMBL/GenBank/DDBJ databases">
        <title>Male Hemibagrus guttatus genome.</title>
        <authorList>
            <person name="Bian C."/>
        </authorList>
    </citation>
    <scope>NUCLEOTIDE SEQUENCE</scope>
    <source>
        <strain evidence="22">Male_cb2023</strain>
        <tissue evidence="22">Muscle</tissue>
    </source>
</reference>
<feature type="region of interest" description="Disordered" evidence="19">
    <location>
        <begin position="585"/>
        <end position="607"/>
    </location>
</feature>
<evidence type="ECO:0000256" key="17">
    <source>
        <dbReference type="RuleBase" id="RU003518"/>
    </source>
</evidence>
<evidence type="ECO:0000256" key="19">
    <source>
        <dbReference type="SAM" id="MobiDB-lite"/>
    </source>
</evidence>
<dbReference type="GO" id="GO:0098552">
    <property type="term" value="C:side of membrane"/>
    <property type="evidence" value="ECO:0007669"/>
    <property type="project" value="UniProtKB-KW"/>
</dbReference>
<dbReference type="GO" id="GO:0017134">
    <property type="term" value="F:fibroblast growth factor binding"/>
    <property type="evidence" value="ECO:0007669"/>
    <property type="project" value="TreeGrafter"/>
</dbReference>
<evidence type="ECO:0000259" key="21">
    <source>
        <dbReference type="PROSITE" id="PS50878"/>
    </source>
</evidence>
<dbReference type="GO" id="GO:1905475">
    <property type="term" value="P:regulation of protein localization to membrane"/>
    <property type="evidence" value="ECO:0007669"/>
    <property type="project" value="TreeGrafter"/>
</dbReference>